<keyword evidence="4" id="KW-0411">Iron-sulfur</keyword>
<sequence>MNDYEPKIIALVCNWCTYTAADLAGTSRLSYPAHIRMIRMMCTGMIDAKYILKAFLDGADGVFIGGCHPGDCHYINGNLKARKRISGTGRILEQFGFEPERLRLRWIGASEGPEFQQNMTEFVETIKVLGPSQVQNRMIL</sequence>
<dbReference type="AlphaFoldDB" id="A0A8J6TMU9"/>
<dbReference type="Pfam" id="PF02662">
    <property type="entry name" value="FlpD"/>
    <property type="match status" value="1"/>
</dbReference>
<keyword evidence="1" id="KW-0479">Metal-binding</keyword>
<gene>
    <name evidence="6" type="ORF">H8E23_11770</name>
</gene>
<keyword evidence="2" id="KW-0560">Oxidoreductase</keyword>
<feature type="domain" description="F420-non-reducing hydrogenase iron-sulfur subunit D" evidence="5">
    <location>
        <begin position="8"/>
        <end position="130"/>
    </location>
</feature>
<reference evidence="6 7" key="1">
    <citation type="submission" date="2020-08" db="EMBL/GenBank/DDBJ databases">
        <title>Bridging the membrane lipid divide: bacteria of the FCB group superphylum have the potential to synthesize archaeal ether lipids.</title>
        <authorList>
            <person name="Villanueva L."/>
            <person name="Von Meijenfeldt F.A.B."/>
            <person name="Westbye A.B."/>
            <person name="Yadav S."/>
            <person name="Hopmans E.C."/>
            <person name="Dutilh B.E."/>
            <person name="Sinninghe Damste J.S."/>
        </authorList>
    </citation>
    <scope>NUCLEOTIDE SEQUENCE [LARGE SCALE GENOMIC DNA]</scope>
    <source>
        <strain evidence="6">NIOZ-UU30</strain>
    </source>
</reference>
<evidence type="ECO:0000259" key="5">
    <source>
        <dbReference type="Pfam" id="PF02662"/>
    </source>
</evidence>
<organism evidence="6 7">
    <name type="scientific">Candidatus Desulfatibia profunda</name>
    <dbReference type="NCBI Taxonomy" id="2841695"/>
    <lineage>
        <taxon>Bacteria</taxon>
        <taxon>Pseudomonadati</taxon>
        <taxon>Thermodesulfobacteriota</taxon>
        <taxon>Desulfobacteria</taxon>
        <taxon>Desulfobacterales</taxon>
        <taxon>Desulfobacterales incertae sedis</taxon>
        <taxon>Candidatus Desulfatibia</taxon>
    </lineage>
</organism>
<evidence type="ECO:0000313" key="6">
    <source>
        <dbReference type="EMBL" id="MBC8362063.1"/>
    </source>
</evidence>
<evidence type="ECO:0000313" key="7">
    <source>
        <dbReference type="Proteomes" id="UP000603434"/>
    </source>
</evidence>
<dbReference type="Proteomes" id="UP000603434">
    <property type="component" value="Unassembled WGS sequence"/>
</dbReference>
<evidence type="ECO:0000256" key="2">
    <source>
        <dbReference type="ARBA" id="ARBA00023002"/>
    </source>
</evidence>
<dbReference type="EMBL" id="JACNJH010000167">
    <property type="protein sequence ID" value="MBC8362063.1"/>
    <property type="molecule type" value="Genomic_DNA"/>
</dbReference>
<keyword evidence="3" id="KW-0408">Iron</keyword>
<evidence type="ECO:0000256" key="1">
    <source>
        <dbReference type="ARBA" id="ARBA00022723"/>
    </source>
</evidence>
<dbReference type="GO" id="GO:0016491">
    <property type="term" value="F:oxidoreductase activity"/>
    <property type="evidence" value="ECO:0007669"/>
    <property type="project" value="UniProtKB-KW"/>
</dbReference>
<proteinExistence type="predicted"/>
<accession>A0A8J6TMU9</accession>
<evidence type="ECO:0000256" key="3">
    <source>
        <dbReference type="ARBA" id="ARBA00023004"/>
    </source>
</evidence>
<evidence type="ECO:0000256" key="4">
    <source>
        <dbReference type="ARBA" id="ARBA00023014"/>
    </source>
</evidence>
<name>A0A8J6TMU9_9BACT</name>
<protein>
    <submittedName>
        <fullName evidence="6">Hydrogenase iron-sulfur subunit</fullName>
    </submittedName>
</protein>
<dbReference type="GO" id="GO:0051536">
    <property type="term" value="F:iron-sulfur cluster binding"/>
    <property type="evidence" value="ECO:0007669"/>
    <property type="project" value="UniProtKB-KW"/>
</dbReference>
<comment type="caution">
    <text evidence="6">The sequence shown here is derived from an EMBL/GenBank/DDBJ whole genome shotgun (WGS) entry which is preliminary data.</text>
</comment>
<dbReference type="GO" id="GO:0046872">
    <property type="term" value="F:metal ion binding"/>
    <property type="evidence" value="ECO:0007669"/>
    <property type="project" value="UniProtKB-KW"/>
</dbReference>
<dbReference type="InterPro" id="IPR003813">
    <property type="entry name" value="MvhD/FlpD"/>
</dbReference>